<dbReference type="STRING" id="675511.GCA_000341735_04403"/>
<comment type="pathway">
    <text evidence="3">Porphyrin-containing compound metabolism; protoheme biosynthesis.</text>
</comment>
<sequence>MKNIIFFLGSLFIAIAVAFGIHSWFSRYDDPGYVLIGIGHWSLETSLLVLGVTLVIAFFLFYMFFRLLGWMLRLPGKVKSHGQSVKYNRSQEALIAGLVDSAEGNWEKAEKILIKHASHSGAPLIHYLTAARAAQSRGAIEKRDEYLRIAAERSPGADIAVGLTQAEMHLSEQQFDQALDTLKKLHSINPGHASVLKLLHQTYRQLGDWDAIRKIIPSMNKSKVLMEAEIKLLEAEVFSGLLRQAAENGDYTKIQEVWQEVPDYIKRIPGIPAIYFAGMIDVGAGAKIEDELARSISEDWDETLLVLFGSVQSNDPQRQLKTAEGWLKAYPDNAVLLRVLGKISKRCKETDKAGQYLEKSIALEPSVSAYQLLADLLTEKGDKNSALECYKCALDLASGEVARQVENITG</sequence>
<evidence type="ECO:0000256" key="2">
    <source>
        <dbReference type="ARBA" id="ARBA00004429"/>
    </source>
</evidence>
<dbReference type="Pfam" id="PF13181">
    <property type="entry name" value="TPR_8"/>
    <property type="match status" value="1"/>
</dbReference>
<dbReference type="OrthoDB" id="7053339at2"/>
<keyword evidence="5" id="KW-0997">Cell inner membrane</keyword>
<evidence type="ECO:0000256" key="11">
    <source>
        <dbReference type="ARBA" id="ARBA00023244"/>
    </source>
</evidence>
<keyword evidence="4" id="KW-1003">Cell membrane</keyword>
<dbReference type="GO" id="GO:0005886">
    <property type="term" value="C:plasma membrane"/>
    <property type="evidence" value="ECO:0007669"/>
    <property type="project" value="UniProtKB-SubCell"/>
</dbReference>
<dbReference type="NCBIfam" id="TIGR00540">
    <property type="entry name" value="TPR_hemY_coli"/>
    <property type="match status" value="1"/>
</dbReference>
<gene>
    <name evidence="14" type="ORF">EQU24_15245</name>
</gene>
<keyword evidence="7" id="KW-0677">Repeat</keyword>
<dbReference type="EMBL" id="CP035467">
    <property type="protein sequence ID" value="QCW83447.1"/>
    <property type="molecule type" value="Genomic_DNA"/>
</dbReference>
<dbReference type="Proteomes" id="UP000305881">
    <property type="component" value="Chromosome"/>
</dbReference>
<evidence type="ECO:0000256" key="7">
    <source>
        <dbReference type="ARBA" id="ARBA00022737"/>
    </source>
</evidence>
<evidence type="ECO:0000313" key="14">
    <source>
        <dbReference type="EMBL" id="QCW83447.1"/>
    </source>
</evidence>
<evidence type="ECO:0000256" key="9">
    <source>
        <dbReference type="ARBA" id="ARBA00022989"/>
    </source>
</evidence>
<dbReference type="KEGG" id="mbur:EQU24_15245"/>
<dbReference type="GO" id="GO:0006779">
    <property type="term" value="P:porphyrin-containing compound biosynthetic process"/>
    <property type="evidence" value="ECO:0007669"/>
    <property type="project" value="UniProtKB-KW"/>
</dbReference>
<evidence type="ECO:0000256" key="1">
    <source>
        <dbReference type="ARBA" id="ARBA00002962"/>
    </source>
</evidence>
<dbReference type="InterPro" id="IPR051012">
    <property type="entry name" value="CellSynth/LPSAsmb/PSIAsmb"/>
</dbReference>
<dbReference type="InterPro" id="IPR019734">
    <property type="entry name" value="TPR_rpt"/>
</dbReference>
<dbReference type="Pfam" id="PF07219">
    <property type="entry name" value="HemY_N"/>
    <property type="match status" value="1"/>
</dbReference>
<name>A0A4P9UQ60_METBY</name>
<accession>A0A4P9UQ60</accession>
<evidence type="ECO:0000256" key="12">
    <source>
        <dbReference type="SAM" id="Phobius"/>
    </source>
</evidence>
<evidence type="ECO:0000256" key="8">
    <source>
        <dbReference type="ARBA" id="ARBA00022803"/>
    </source>
</evidence>
<dbReference type="SUPFAM" id="SSF48452">
    <property type="entry name" value="TPR-like"/>
    <property type="match status" value="1"/>
</dbReference>
<proteinExistence type="predicted"/>
<dbReference type="UniPathway" id="UPA00252"/>
<evidence type="ECO:0000256" key="3">
    <source>
        <dbReference type="ARBA" id="ARBA00004744"/>
    </source>
</evidence>
<evidence type="ECO:0000256" key="5">
    <source>
        <dbReference type="ARBA" id="ARBA00022519"/>
    </source>
</evidence>
<dbReference type="InterPro" id="IPR011990">
    <property type="entry name" value="TPR-like_helical_dom_sf"/>
</dbReference>
<comment type="function">
    <text evidence="1">Involved in a late step of protoheme IX synthesis.</text>
</comment>
<keyword evidence="9 12" id="KW-1133">Transmembrane helix</keyword>
<evidence type="ECO:0000256" key="10">
    <source>
        <dbReference type="ARBA" id="ARBA00023136"/>
    </source>
</evidence>
<feature type="transmembrane region" description="Helical" evidence="12">
    <location>
        <begin position="5"/>
        <end position="25"/>
    </location>
</feature>
<dbReference type="GO" id="GO:0042168">
    <property type="term" value="P:heme metabolic process"/>
    <property type="evidence" value="ECO:0007669"/>
    <property type="project" value="InterPro"/>
</dbReference>
<organism evidence="14 15">
    <name type="scientific">Methylotuvimicrobium buryatense</name>
    <name type="common">Methylomicrobium buryatense</name>
    <dbReference type="NCBI Taxonomy" id="95641"/>
    <lineage>
        <taxon>Bacteria</taxon>
        <taxon>Pseudomonadati</taxon>
        <taxon>Pseudomonadota</taxon>
        <taxon>Gammaproteobacteria</taxon>
        <taxon>Methylococcales</taxon>
        <taxon>Methylococcaceae</taxon>
        <taxon>Methylotuvimicrobium</taxon>
    </lineage>
</organism>
<dbReference type="PANTHER" id="PTHR45586">
    <property type="entry name" value="TPR REPEAT-CONTAINING PROTEIN PA4667"/>
    <property type="match status" value="1"/>
</dbReference>
<feature type="transmembrane region" description="Helical" evidence="12">
    <location>
        <begin position="45"/>
        <end position="65"/>
    </location>
</feature>
<keyword evidence="8" id="KW-0802">TPR repeat</keyword>
<evidence type="ECO:0000259" key="13">
    <source>
        <dbReference type="Pfam" id="PF07219"/>
    </source>
</evidence>
<dbReference type="AlphaFoldDB" id="A0A4P9UQ60"/>
<evidence type="ECO:0000256" key="4">
    <source>
        <dbReference type="ARBA" id="ARBA00022475"/>
    </source>
</evidence>
<feature type="domain" description="HemY N-terminal" evidence="13">
    <location>
        <begin position="32"/>
        <end position="138"/>
    </location>
</feature>
<dbReference type="InterPro" id="IPR010817">
    <property type="entry name" value="HemY_N"/>
</dbReference>
<reference evidence="15" key="1">
    <citation type="journal article" date="2019" name="J. Bacteriol.">
        <title>A Mutagenic Screen Identifies a TonB-Dependent Receptor Required for the Lanthanide Metal Switch in the Type I Methanotroph 'Methylotuvimicrobium buryatense' 5GB1C.</title>
        <authorList>
            <person name="Groom J.D."/>
            <person name="Ford S.M."/>
            <person name="Pesesky M.W."/>
            <person name="Lidstrom M.E."/>
        </authorList>
    </citation>
    <scope>NUCLEOTIDE SEQUENCE [LARGE SCALE GENOMIC DNA]</scope>
    <source>
        <strain evidence="15">5GB1C</strain>
    </source>
</reference>
<dbReference type="Gene3D" id="1.25.40.10">
    <property type="entry name" value="Tetratricopeptide repeat domain"/>
    <property type="match status" value="2"/>
</dbReference>
<dbReference type="RefSeq" id="WP_017842773.1">
    <property type="nucleotide sequence ID" value="NZ_CP035467.1"/>
</dbReference>
<dbReference type="SMART" id="SM00028">
    <property type="entry name" value="TPR"/>
    <property type="match status" value="3"/>
</dbReference>
<comment type="subcellular location">
    <subcellularLocation>
        <location evidence="2">Cell inner membrane</location>
        <topology evidence="2">Multi-pass membrane protein</topology>
    </subcellularLocation>
</comment>
<protein>
    <submittedName>
        <fullName evidence="14">Heme biosynthesis protein HemY</fullName>
    </submittedName>
</protein>
<keyword evidence="15" id="KW-1185">Reference proteome</keyword>
<keyword evidence="11" id="KW-0627">Porphyrin biosynthesis</keyword>
<dbReference type="InterPro" id="IPR005254">
    <property type="entry name" value="Heme_biosyn_assoc_TPR_pro"/>
</dbReference>
<dbReference type="PANTHER" id="PTHR45586:SF1">
    <property type="entry name" value="LIPOPOLYSACCHARIDE ASSEMBLY PROTEIN B"/>
    <property type="match status" value="1"/>
</dbReference>
<evidence type="ECO:0000313" key="15">
    <source>
        <dbReference type="Proteomes" id="UP000305881"/>
    </source>
</evidence>
<evidence type="ECO:0000256" key="6">
    <source>
        <dbReference type="ARBA" id="ARBA00022692"/>
    </source>
</evidence>
<keyword evidence="6 12" id="KW-0812">Transmembrane</keyword>
<keyword evidence="10 12" id="KW-0472">Membrane</keyword>